<dbReference type="STRING" id="237631.A0A0D1CN79"/>
<dbReference type="InParanoid" id="A0A0D1CN79"/>
<keyword evidence="5 6" id="KW-0472">Membrane</keyword>
<sequence>MMRADNPDDALGSSAPPQIEQFLAHTNRLQQRYQSLLDSTTPYPLHRWGASAALLFIFMLRIVLSQGWYIVCYALFIYLLNLFLAFLTPKFDPSYEADLAEQDVEEGEPGLPTSASRPNTNTAAPAAGGLMSGVFGSSLNAQSGDDEFRPFIRRLPEFKFWLSATQAILISLFCTTSSAFDIPVFWPILLMYFCILFTITMRRQIKHMIRHKYVPFDLGRKTVYGRK</sequence>
<evidence type="ECO:0000313" key="8">
    <source>
        <dbReference type="Proteomes" id="UP000000561"/>
    </source>
</evidence>
<keyword evidence="8" id="KW-1185">Reference proteome</keyword>
<dbReference type="PIRSF" id="PIRSF016013">
    <property type="entry name" value="AtER_Rer1p"/>
    <property type="match status" value="1"/>
</dbReference>
<dbReference type="EMBL" id="CM003149">
    <property type="protein sequence ID" value="KIS68088.1"/>
    <property type="molecule type" value="Genomic_DNA"/>
</dbReference>
<protein>
    <recommendedName>
        <fullName evidence="9">Protein RER1</fullName>
    </recommendedName>
</protein>
<dbReference type="GO" id="GO:0000139">
    <property type="term" value="C:Golgi membrane"/>
    <property type="evidence" value="ECO:0000318"/>
    <property type="project" value="GO_Central"/>
</dbReference>
<evidence type="ECO:0008006" key="9">
    <source>
        <dbReference type="Google" id="ProtNLM"/>
    </source>
</evidence>
<dbReference type="AlphaFoldDB" id="A0A0D1CN79"/>
<gene>
    <name evidence="7" type="ORF">UMAG_10478</name>
</gene>
<keyword evidence="4 6" id="KW-1133">Transmembrane helix</keyword>
<evidence type="ECO:0000256" key="3">
    <source>
        <dbReference type="ARBA" id="ARBA00022692"/>
    </source>
</evidence>
<evidence type="ECO:0000256" key="6">
    <source>
        <dbReference type="SAM" id="Phobius"/>
    </source>
</evidence>
<organism evidence="7 8">
    <name type="scientific">Mycosarcoma maydis</name>
    <name type="common">Corn smut fungus</name>
    <name type="synonym">Ustilago maydis</name>
    <dbReference type="NCBI Taxonomy" id="5270"/>
    <lineage>
        <taxon>Eukaryota</taxon>
        <taxon>Fungi</taxon>
        <taxon>Dikarya</taxon>
        <taxon>Basidiomycota</taxon>
        <taxon>Ustilaginomycotina</taxon>
        <taxon>Ustilaginomycetes</taxon>
        <taxon>Ustilaginales</taxon>
        <taxon>Ustilaginaceae</taxon>
        <taxon>Mycosarcoma</taxon>
    </lineage>
</organism>
<proteinExistence type="inferred from homology"/>
<evidence type="ECO:0000256" key="1">
    <source>
        <dbReference type="ARBA" id="ARBA00004141"/>
    </source>
</evidence>
<dbReference type="PANTHER" id="PTHR10743:SF0">
    <property type="entry name" value="PROTEIN RER1"/>
    <property type="match status" value="1"/>
</dbReference>
<dbReference type="GO" id="GO:0006621">
    <property type="term" value="P:protein retention in ER lumen"/>
    <property type="evidence" value="ECO:0000318"/>
    <property type="project" value="GO_Central"/>
</dbReference>
<comment type="similarity">
    <text evidence="2">Belongs to the RER1 family.</text>
</comment>
<dbReference type="PANTHER" id="PTHR10743">
    <property type="entry name" value="PROTEIN RER1"/>
    <property type="match status" value="1"/>
</dbReference>
<dbReference type="GO" id="GO:0006890">
    <property type="term" value="P:retrograde vesicle-mediated transport, Golgi to endoplasmic reticulum"/>
    <property type="evidence" value="ECO:0000318"/>
    <property type="project" value="GO_Central"/>
</dbReference>
<dbReference type="VEuPathDB" id="FungiDB:UMAG_10478"/>
<feature type="transmembrane region" description="Helical" evidence="6">
    <location>
        <begin position="184"/>
        <end position="201"/>
    </location>
</feature>
<evidence type="ECO:0000256" key="5">
    <source>
        <dbReference type="ARBA" id="ARBA00023136"/>
    </source>
</evidence>
<dbReference type="KEGG" id="uma:UMAG_10478"/>
<dbReference type="OrthoDB" id="448250at2759"/>
<reference evidence="7 8" key="1">
    <citation type="journal article" date="2006" name="Nature">
        <title>Insights from the genome of the biotrophic fungal plant pathogen Ustilago maydis.</title>
        <authorList>
            <person name="Kamper J."/>
            <person name="Kahmann R."/>
            <person name="Bolker M."/>
            <person name="Ma L.J."/>
            <person name="Brefort T."/>
            <person name="Saville B.J."/>
            <person name="Banuett F."/>
            <person name="Kronstad J.W."/>
            <person name="Gold S.E."/>
            <person name="Muller O."/>
            <person name="Perlin M.H."/>
            <person name="Wosten H.A."/>
            <person name="de Vries R."/>
            <person name="Ruiz-Herrera J."/>
            <person name="Reynaga-Pena C.G."/>
            <person name="Snetselaar K."/>
            <person name="McCann M."/>
            <person name="Perez-Martin J."/>
            <person name="Feldbrugge M."/>
            <person name="Basse C.W."/>
            <person name="Steinberg G."/>
            <person name="Ibeas J.I."/>
            <person name="Holloman W."/>
            <person name="Guzman P."/>
            <person name="Farman M."/>
            <person name="Stajich J.E."/>
            <person name="Sentandreu R."/>
            <person name="Gonzalez-Prieto J.M."/>
            <person name="Kennell J.C."/>
            <person name="Molina L."/>
            <person name="Schirawski J."/>
            <person name="Mendoza-Mendoza A."/>
            <person name="Greilinger D."/>
            <person name="Munch K."/>
            <person name="Rossel N."/>
            <person name="Scherer M."/>
            <person name="Vranes M."/>
            <person name="Ladendorf O."/>
            <person name="Vincon V."/>
            <person name="Fuchs U."/>
            <person name="Sandrock B."/>
            <person name="Meng S."/>
            <person name="Ho E.C."/>
            <person name="Cahill M.J."/>
            <person name="Boyce K.J."/>
            <person name="Klose J."/>
            <person name="Klosterman S.J."/>
            <person name="Deelstra H.J."/>
            <person name="Ortiz-Castellanos L."/>
            <person name="Li W."/>
            <person name="Sanchez-Alonso P."/>
            <person name="Schreier P.H."/>
            <person name="Hauser-Hahn I."/>
            <person name="Vaupel M."/>
            <person name="Koopmann E."/>
            <person name="Friedrich G."/>
            <person name="Voss H."/>
            <person name="Schluter T."/>
            <person name="Margolis J."/>
            <person name="Platt D."/>
            <person name="Swimmer C."/>
            <person name="Gnirke A."/>
            <person name="Chen F."/>
            <person name="Vysotskaia V."/>
            <person name="Mannhaupt G."/>
            <person name="Guldener U."/>
            <person name="Munsterkotter M."/>
            <person name="Haase D."/>
            <person name="Oesterheld M."/>
            <person name="Mewes H.W."/>
            <person name="Mauceli E.W."/>
            <person name="DeCaprio D."/>
            <person name="Wade C.M."/>
            <person name="Butler J."/>
            <person name="Young S."/>
            <person name="Jaffe D.B."/>
            <person name="Calvo S."/>
            <person name="Nusbaum C."/>
            <person name="Galagan J."/>
            <person name="Birren B.W."/>
        </authorList>
    </citation>
    <scope>NUCLEOTIDE SEQUENCE [LARGE SCALE GENOMIC DNA]</scope>
    <source>
        <strain evidence="8">DSM 14603 / FGSC 9021 / UM521</strain>
    </source>
</reference>
<evidence type="ECO:0000256" key="4">
    <source>
        <dbReference type="ARBA" id="ARBA00022989"/>
    </source>
</evidence>
<dbReference type="GO" id="GO:0005783">
    <property type="term" value="C:endoplasmic reticulum"/>
    <property type="evidence" value="ECO:0007669"/>
    <property type="project" value="GOC"/>
</dbReference>
<dbReference type="Pfam" id="PF03248">
    <property type="entry name" value="Rer1"/>
    <property type="match status" value="1"/>
</dbReference>
<feature type="transmembrane region" description="Helical" evidence="6">
    <location>
        <begin position="45"/>
        <end position="62"/>
    </location>
</feature>
<dbReference type="RefSeq" id="XP_011390302.1">
    <property type="nucleotide sequence ID" value="XM_011392000.1"/>
</dbReference>
<feature type="transmembrane region" description="Helical" evidence="6">
    <location>
        <begin position="68"/>
        <end position="87"/>
    </location>
</feature>
<dbReference type="FunCoup" id="A0A0D1CN79">
    <property type="interactions" value="458"/>
</dbReference>
<dbReference type="Proteomes" id="UP000000561">
    <property type="component" value="Chromosome 10"/>
</dbReference>
<name>A0A0D1CN79_MYCMD</name>
<accession>A0A0D1CN79</accession>
<dbReference type="GeneID" id="23566506"/>
<evidence type="ECO:0000313" key="7">
    <source>
        <dbReference type="EMBL" id="KIS68088.1"/>
    </source>
</evidence>
<evidence type="ECO:0000256" key="2">
    <source>
        <dbReference type="ARBA" id="ARBA00006070"/>
    </source>
</evidence>
<comment type="subcellular location">
    <subcellularLocation>
        <location evidence="1">Membrane</location>
        <topology evidence="1">Multi-pass membrane protein</topology>
    </subcellularLocation>
</comment>
<dbReference type="InterPro" id="IPR004932">
    <property type="entry name" value="Rer1"/>
</dbReference>
<keyword evidence="3 6" id="KW-0812">Transmembrane</keyword>